<protein>
    <recommendedName>
        <fullName evidence="8">PAN domain-containing protein</fullName>
    </recommendedName>
</protein>
<dbReference type="EMBL" id="JBICCN010000357">
    <property type="protein sequence ID" value="KAL3074153.1"/>
    <property type="molecule type" value="Genomic_DNA"/>
</dbReference>
<feature type="region of interest" description="Disordered" evidence="1">
    <location>
        <begin position="33"/>
        <end position="229"/>
    </location>
</feature>
<feature type="chain" id="PRO_5044786202" description="PAN domain-containing protein" evidence="3">
    <location>
        <begin position="22"/>
        <end position="1338"/>
    </location>
</feature>
<dbReference type="InterPro" id="IPR055355">
    <property type="entry name" value="ZP-C"/>
</dbReference>
<feature type="transmembrane region" description="Helical" evidence="2">
    <location>
        <begin position="1177"/>
        <end position="1199"/>
    </location>
</feature>
<feature type="region of interest" description="Disordered" evidence="1">
    <location>
        <begin position="1019"/>
        <end position="1167"/>
    </location>
</feature>
<dbReference type="PROSITE" id="PS50948">
    <property type="entry name" value="PAN"/>
    <property type="match status" value="2"/>
</dbReference>
<evidence type="ECO:0000259" key="5">
    <source>
        <dbReference type="PROSITE" id="PS51034"/>
    </source>
</evidence>
<name>A0ABD2IDC5_HETSC</name>
<evidence type="ECO:0000256" key="1">
    <source>
        <dbReference type="SAM" id="MobiDB-lite"/>
    </source>
</evidence>
<feature type="domain" description="ZP" evidence="5">
    <location>
        <begin position="760"/>
        <end position="1020"/>
    </location>
</feature>
<evidence type="ECO:0000313" key="7">
    <source>
        <dbReference type="Proteomes" id="UP001620645"/>
    </source>
</evidence>
<reference evidence="6 7" key="1">
    <citation type="submission" date="2024-10" db="EMBL/GenBank/DDBJ databases">
        <authorList>
            <person name="Kim D."/>
        </authorList>
    </citation>
    <scope>NUCLEOTIDE SEQUENCE [LARGE SCALE GENOMIC DNA]</scope>
    <source>
        <strain evidence="6">Taebaek</strain>
    </source>
</reference>
<feature type="region of interest" description="Disordered" evidence="1">
    <location>
        <begin position="1290"/>
        <end position="1338"/>
    </location>
</feature>
<dbReference type="CDD" id="cd01099">
    <property type="entry name" value="PAN_AP_HGF"/>
    <property type="match status" value="2"/>
</dbReference>
<dbReference type="InterPro" id="IPR003609">
    <property type="entry name" value="Pan_app"/>
</dbReference>
<feature type="compositionally biased region" description="Acidic residues" evidence="1">
    <location>
        <begin position="653"/>
        <end position="682"/>
    </location>
</feature>
<accession>A0ABD2IDC5</accession>
<organism evidence="6 7">
    <name type="scientific">Heterodera schachtii</name>
    <name type="common">Sugarbeet cyst nematode worm</name>
    <name type="synonym">Tylenchus schachtii</name>
    <dbReference type="NCBI Taxonomy" id="97005"/>
    <lineage>
        <taxon>Eukaryota</taxon>
        <taxon>Metazoa</taxon>
        <taxon>Ecdysozoa</taxon>
        <taxon>Nematoda</taxon>
        <taxon>Chromadorea</taxon>
        <taxon>Rhabditida</taxon>
        <taxon>Tylenchina</taxon>
        <taxon>Tylenchomorpha</taxon>
        <taxon>Tylenchoidea</taxon>
        <taxon>Heteroderidae</taxon>
        <taxon>Heteroderinae</taxon>
        <taxon>Heterodera</taxon>
    </lineage>
</organism>
<feature type="compositionally biased region" description="Basic residues" evidence="1">
    <location>
        <begin position="33"/>
        <end position="47"/>
    </location>
</feature>
<feature type="compositionally biased region" description="Basic and acidic residues" evidence="1">
    <location>
        <begin position="1054"/>
        <end position="1065"/>
    </location>
</feature>
<evidence type="ECO:0000313" key="6">
    <source>
        <dbReference type="EMBL" id="KAL3074153.1"/>
    </source>
</evidence>
<feature type="signal peptide" evidence="3">
    <location>
        <begin position="1"/>
        <end position="21"/>
    </location>
</feature>
<keyword evidence="2" id="KW-0472">Membrane</keyword>
<feature type="region of interest" description="Disordered" evidence="1">
    <location>
        <begin position="588"/>
        <end position="751"/>
    </location>
</feature>
<comment type="caution">
    <text evidence="6">The sequence shown here is derived from an EMBL/GenBank/DDBJ whole genome shotgun (WGS) entry which is preliminary data.</text>
</comment>
<sequence>MLRFWPIRCPFLINYLCVTQAENVPKGRICERRGRKRSKWHRIGSRKGRTEFRYKNKKGKRDDGRKGAKREGESQGKGNGTTHLEEEGKSQGKGNGTTHLEEEGKSQGKGNGTTHLEEEGKSQGKGNGTTHLEEEGKSQGKGNGTTHLEEEGKSQGKGNGTTHLEEEGKSQGKGNGTTHLEEEGKSQGKGNGTTHLEEEGKSQGKGNGTTHLEEEGKSQGKGTAERTSSGYAFRRSAAATMAIFRRSNVASDGDQSNYQLKVRSVFKLSDCLAICLEEKRRLRTDCRSVTYFYETGICQLSREHRKSVGKGHFMRMKGAEPVDYFESVCDDVECQEDAELIWIRSKHFRIDPTRELVVEGQFESEKCRRKCTENRFFGAPFPCKAFVHSANSGQCQFSSESGIQWDAFGMGDTQRRKRRGGKTAEGRAEIETELSPLSNGHYHEKMCIRSTERVVISAEGKCSESANFELFPGRALNVSLAPNNGESRALSVRSISDCLRECLLSFTCHSAQFRRHSDQCLLSAFTQFSHPQLFHAAKFVNYYDNLCAPSRISDRSQKDGTFSEVFPLFNVSSVLRAKFTLASRTLAQMKKTKEEREDEEKKEDKYKEKEEEKKKEEEEVDEKEEPKAKEEQREEEEKKEEGKGKEEQKEEEEKKEEEEEKNVEEEREDDNEQEEEEEDEEEGEKKEEGKWKEEVEHTADQMGEEEEAEKGRDEDDGEGDYEDYKEDQQGEKEETEEWTKGKNQREKEEQIGTKNVIRTECLSRGISVHFHFAFPSSGVAFLNGHATNCNVNFRNALMTTLRLPRPAHKNGTKNKCPGRHFGSDLWQFVLVLHQKNKKGKGRLFTFFCDFSKFPQNSLFHQNDSKNVALLSSSINPLSKIRPDLSSGYKFRLRMALLRDGLSVSVVRIGEQLELRWTFANATPSDQLDILVNKCEAERIGGEPPEPKPLQLFLNGCPSPRAFSAQLIGKNIRPRNDGKSFNTSLRVFRFEGSRRVRIRCTVSICVEKCAQVKCWEKEETVEGRGPSGRRRREKSDENSARMATLAELAQFVGGKEAKERPRETHQQKSATISGSYTILEEQQQRGEEADEAEEEKRRGKGGGTSGGGQRQPKNAILAPSSRVVALGAKAKSNGREKDDHAEEEAEEAFALSPSPASPTSPAASAPSPPLLCLSRPSALLAVLSLVTLAIIQLVHLGTFLNKRHAKKCTKVSKSDKTAADEERHPTPPNAAAENAEINLEKRFRNAAEGSQNWHKTSAMCAQQEVQCNRIWHYDNATDNHFGRGRNVTNLKWTNGNFEDENGQKKKNENGRKHQQQQTVFPAEQIPPKRTARERTEEYV</sequence>
<keyword evidence="3" id="KW-0732">Signal</keyword>
<dbReference type="SUPFAM" id="SSF57414">
    <property type="entry name" value="Hairpin loop containing domain-like"/>
    <property type="match status" value="3"/>
</dbReference>
<dbReference type="SMART" id="SM00473">
    <property type="entry name" value="PAN_AP"/>
    <property type="match status" value="3"/>
</dbReference>
<feature type="domain" description="Apple" evidence="4">
    <location>
        <begin position="462"/>
        <end position="547"/>
    </location>
</feature>
<evidence type="ECO:0000259" key="4">
    <source>
        <dbReference type="PROSITE" id="PS50948"/>
    </source>
</evidence>
<feature type="region of interest" description="Disordered" evidence="1">
    <location>
        <begin position="1206"/>
        <end position="1229"/>
    </location>
</feature>
<feature type="compositionally biased region" description="Basic and acidic residues" evidence="1">
    <location>
        <begin position="48"/>
        <end position="74"/>
    </location>
</feature>
<feature type="domain" description="Apple" evidence="4">
    <location>
        <begin position="238"/>
        <end position="329"/>
    </location>
</feature>
<feature type="compositionally biased region" description="Polar residues" evidence="1">
    <location>
        <begin position="1066"/>
        <end position="1075"/>
    </location>
</feature>
<dbReference type="SMART" id="SM00241">
    <property type="entry name" value="ZP"/>
    <property type="match status" value="1"/>
</dbReference>
<keyword evidence="2" id="KW-0812">Transmembrane</keyword>
<feature type="compositionally biased region" description="Basic and acidic residues" evidence="1">
    <location>
        <begin position="683"/>
        <end position="699"/>
    </location>
</feature>
<dbReference type="Proteomes" id="UP001620645">
    <property type="component" value="Unassembled WGS sequence"/>
</dbReference>
<evidence type="ECO:0000256" key="2">
    <source>
        <dbReference type="SAM" id="Phobius"/>
    </source>
</evidence>
<dbReference type="InterPro" id="IPR001507">
    <property type="entry name" value="ZP_dom"/>
</dbReference>
<feature type="compositionally biased region" description="Low complexity" evidence="1">
    <location>
        <begin position="1147"/>
        <end position="1167"/>
    </location>
</feature>
<feature type="compositionally biased region" description="Basic and acidic residues" evidence="1">
    <location>
        <begin position="602"/>
        <end position="617"/>
    </location>
</feature>
<dbReference type="Gene3D" id="3.50.4.10">
    <property type="entry name" value="Hepatocyte Growth Factor"/>
    <property type="match status" value="3"/>
</dbReference>
<feature type="compositionally biased region" description="Basic and acidic residues" evidence="1">
    <location>
        <begin position="726"/>
        <end position="751"/>
    </location>
</feature>
<gene>
    <name evidence="6" type="ORF">niasHS_014983</name>
</gene>
<dbReference type="InterPro" id="IPR052774">
    <property type="entry name" value="Celegans_DevNeuronal_Protein"/>
</dbReference>
<evidence type="ECO:0000256" key="3">
    <source>
        <dbReference type="SAM" id="SignalP"/>
    </source>
</evidence>
<dbReference type="PANTHER" id="PTHR47327">
    <property type="entry name" value="FI18240P1-RELATED"/>
    <property type="match status" value="1"/>
</dbReference>
<dbReference type="Pfam" id="PF00100">
    <property type="entry name" value="Zona_pellucida"/>
    <property type="match status" value="1"/>
</dbReference>
<feature type="compositionally biased region" description="Basic and acidic residues" evidence="1">
    <location>
        <begin position="1211"/>
        <end position="1224"/>
    </location>
</feature>
<keyword evidence="7" id="KW-1185">Reference proteome</keyword>
<keyword evidence="2" id="KW-1133">Transmembrane helix</keyword>
<evidence type="ECO:0008006" key="8">
    <source>
        <dbReference type="Google" id="ProtNLM"/>
    </source>
</evidence>
<feature type="compositionally biased region" description="Basic and acidic residues" evidence="1">
    <location>
        <begin position="624"/>
        <end position="652"/>
    </location>
</feature>
<dbReference type="PANTHER" id="PTHR47327:SF1">
    <property type="entry name" value="RE15579P"/>
    <property type="match status" value="1"/>
</dbReference>
<dbReference type="PROSITE" id="PS51034">
    <property type="entry name" value="ZP_2"/>
    <property type="match status" value="1"/>
</dbReference>
<feature type="compositionally biased region" description="Basic and acidic residues" evidence="1">
    <location>
        <begin position="1329"/>
        <end position="1338"/>
    </location>
</feature>
<proteinExistence type="predicted"/>
<dbReference type="Pfam" id="PF00024">
    <property type="entry name" value="PAN_1"/>
    <property type="match status" value="3"/>
</dbReference>
<feature type="compositionally biased region" description="Basic and acidic residues" evidence="1">
    <location>
        <begin position="1300"/>
        <end position="1310"/>
    </location>
</feature>
<feature type="compositionally biased region" description="Acidic residues" evidence="1">
    <location>
        <begin position="702"/>
        <end position="725"/>
    </location>
</feature>